<protein>
    <submittedName>
        <fullName evidence="1">Uncharacterized protein</fullName>
    </submittedName>
</protein>
<accession>A0A8S5PSP9</accession>
<proteinExistence type="predicted"/>
<name>A0A8S5PSP9_9CAUD</name>
<organism evidence="1">
    <name type="scientific">Siphoviridae sp. ct96x5</name>
    <dbReference type="NCBI Taxonomy" id="2825367"/>
    <lineage>
        <taxon>Viruses</taxon>
        <taxon>Duplodnaviria</taxon>
        <taxon>Heunggongvirae</taxon>
        <taxon>Uroviricota</taxon>
        <taxon>Caudoviricetes</taxon>
    </lineage>
</organism>
<reference evidence="1" key="1">
    <citation type="journal article" date="2021" name="Proc. Natl. Acad. Sci. U.S.A.">
        <title>A Catalog of Tens of Thousands of Viruses from Human Metagenomes Reveals Hidden Associations with Chronic Diseases.</title>
        <authorList>
            <person name="Tisza M.J."/>
            <person name="Buck C.B."/>
        </authorList>
    </citation>
    <scope>NUCLEOTIDE SEQUENCE</scope>
    <source>
        <strain evidence="1">Ct96x5</strain>
    </source>
</reference>
<dbReference type="EMBL" id="BK015488">
    <property type="protein sequence ID" value="DAE09539.1"/>
    <property type="molecule type" value="Genomic_DNA"/>
</dbReference>
<evidence type="ECO:0000313" key="1">
    <source>
        <dbReference type="EMBL" id="DAE09539.1"/>
    </source>
</evidence>
<sequence>MATKEFTNFSDLLAHVASGIEDALSNEVQNDIKQKISKSAQEHVILETPGRDAGGIDDVTQMQGEVTPGKTVFKLKVKDVAKPDDSVFGQPFDTGKDAAVGGTMFTNWIEDGTWIDLKELLNYRRGVGWNPAEHEHWSEYRTERGMPKAEWSFKPRREPRPFISIVQEEIEQDPQDILNAIEKSILK</sequence>